<gene>
    <name evidence="1" type="ORF">MANES_05G197900</name>
</gene>
<dbReference type="AlphaFoldDB" id="A0A2C9VXW3"/>
<reference evidence="1" key="1">
    <citation type="submission" date="2016-02" db="EMBL/GenBank/DDBJ databases">
        <title>WGS assembly of Manihot esculenta.</title>
        <authorList>
            <person name="Bredeson J.V."/>
            <person name="Prochnik S.E."/>
            <person name="Lyons J.B."/>
            <person name="Schmutz J."/>
            <person name="Grimwood J."/>
            <person name="Vrebalov J."/>
            <person name="Bart R.S."/>
            <person name="Amuge T."/>
            <person name="Ferguson M.E."/>
            <person name="Green R."/>
            <person name="Putnam N."/>
            <person name="Stites J."/>
            <person name="Rounsley S."/>
            <person name="Rokhsar D.S."/>
        </authorList>
    </citation>
    <scope>NUCLEOTIDE SEQUENCE [LARGE SCALE GENOMIC DNA]</scope>
    <source>
        <tissue evidence="1">Leaf</tissue>
    </source>
</reference>
<name>A0A2C9VXW3_MANES</name>
<protein>
    <submittedName>
        <fullName evidence="1">Uncharacterized protein</fullName>
    </submittedName>
</protein>
<proteinExistence type="predicted"/>
<evidence type="ECO:0000313" key="1">
    <source>
        <dbReference type="EMBL" id="OAY51232.1"/>
    </source>
</evidence>
<organism evidence="1">
    <name type="scientific">Manihot esculenta</name>
    <name type="common">Cassava</name>
    <name type="synonym">Jatropha manihot</name>
    <dbReference type="NCBI Taxonomy" id="3983"/>
    <lineage>
        <taxon>Eukaryota</taxon>
        <taxon>Viridiplantae</taxon>
        <taxon>Streptophyta</taxon>
        <taxon>Embryophyta</taxon>
        <taxon>Tracheophyta</taxon>
        <taxon>Spermatophyta</taxon>
        <taxon>Magnoliopsida</taxon>
        <taxon>eudicotyledons</taxon>
        <taxon>Gunneridae</taxon>
        <taxon>Pentapetalae</taxon>
        <taxon>rosids</taxon>
        <taxon>fabids</taxon>
        <taxon>Malpighiales</taxon>
        <taxon>Euphorbiaceae</taxon>
        <taxon>Crotonoideae</taxon>
        <taxon>Manihoteae</taxon>
        <taxon>Manihot</taxon>
    </lineage>
</organism>
<accession>A0A2C9VXW3</accession>
<dbReference type="EMBL" id="CM004391">
    <property type="protein sequence ID" value="OAY51232.1"/>
    <property type="molecule type" value="Genomic_DNA"/>
</dbReference>
<sequence length="70" mass="7982">MVLYVSFLPFNNSSSLQKIRDATRTLHATSIHLLRSCSHITENAKTKLNKLKFNLSHPRNPLVPPNRNIS</sequence>